<evidence type="ECO:0000256" key="2">
    <source>
        <dbReference type="SAM" id="Phobius"/>
    </source>
</evidence>
<evidence type="ECO:0000313" key="4">
    <source>
        <dbReference type="Proteomes" id="UP001465755"/>
    </source>
</evidence>
<keyword evidence="2" id="KW-0812">Transmembrane</keyword>
<reference evidence="3 4" key="1">
    <citation type="journal article" date="2024" name="Nat. Commun.">
        <title>Phylogenomics reveals the evolutionary origins of lichenization in chlorophyte algae.</title>
        <authorList>
            <person name="Puginier C."/>
            <person name="Libourel C."/>
            <person name="Otte J."/>
            <person name="Skaloud P."/>
            <person name="Haon M."/>
            <person name="Grisel S."/>
            <person name="Petersen M."/>
            <person name="Berrin J.G."/>
            <person name="Delaux P.M."/>
            <person name="Dal Grande F."/>
            <person name="Keller J."/>
        </authorList>
    </citation>
    <scope>NUCLEOTIDE SEQUENCE [LARGE SCALE GENOMIC DNA]</scope>
    <source>
        <strain evidence="3 4">SAG 2036</strain>
    </source>
</reference>
<feature type="compositionally biased region" description="Low complexity" evidence="1">
    <location>
        <begin position="289"/>
        <end position="303"/>
    </location>
</feature>
<keyword evidence="4" id="KW-1185">Reference proteome</keyword>
<feature type="transmembrane region" description="Helical" evidence="2">
    <location>
        <begin position="247"/>
        <end position="271"/>
    </location>
</feature>
<keyword evidence="2" id="KW-0472">Membrane</keyword>
<evidence type="ECO:0008006" key="5">
    <source>
        <dbReference type="Google" id="ProtNLM"/>
    </source>
</evidence>
<dbReference type="AlphaFoldDB" id="A0AAW1NYH9"/>
<protein>
    <recommendedName>
        <fullName evidence="5">Transmembrane protein</fullName>
    </recommendedName>
</protein>
<gene>
    <name evidence="3" type="ORF">WJX73_002303</name>
</gene>
<accession>A0AAW1NYH9</accession>
<dbReference type="Proteomes" id="UP001465755">
    <property type="component" value="Unassembled WGS sequence"/>
</dbReference>
<feature type="compositionally biased region" description="Low complexity" evidence="1">
    <location>
        <begin position="319"/>
        <end position="329"/>
    </location>
</feature>
<organism evidence="3 4">
    <name type="scientific">Symbiochloris irregularis</name>
    <dbReference type="NCBI Taxonomy" id="706552"/>
    <lineage>
        <taxon>Eukaryota</taxon>
        <taxon>Viridiplantae</taxon>
        <taxon>Chlorophyta</taxon>
        <taxon>core chlorophytes</taxon>
        <taxon>Trebouxiophyceae</taxon>
        <taxon>Trebouxiales</taxon>
        <taxon>Trebouxiaceae</taxon>
        <taxon>Symbiochloris</taxon>
    </lineage>
</organism>
<sequence>MLETRLFLTPCATAHFLVTMAFRGYVLSASLIVWLGLAQGTEAFPVLGNGSRHHTHSSRMLLQSDTLPTPQQVAAAAEATAAAAVGAADFNASQSPAPVDTAASNLVPAVQWTVSVPGGNPAAWSSSQTAYLHNVASAAGVAPQWVTILQAPNTSFTVTTQIAYDSGEDTALAAELLATELSSNTSSVLAPLQHLGPIVVENVLNTQVAAYNGVESVASPQFGVTMTGSGMSARLTKPASAEPPFKLVTPLFAVAGFALLTVSTLLAAVAWRLRKERAIMPYVGLPARSSSGSVSTRSLSASSEGHEPHVQPNVSRHASSQSDQQSQQV</sequence>
<evidence type="ECO:0000313" key="3">
    <source>
        <dbReference type="EMBL" id="KAK9799713.1"/>
    </source>
</evidence>
<comment type="caution">
    <text evidence="3">The sequence shown here is derived from an EMBL/GenBank/DDBJ whole genome shotgun (WGS) entry which is preliminary data.</text>
</comment>
<proteinExistence type="predicted"/>
<dbReference type="EMBL" id="JALJOQ010000088">
    <property type="protein sequence ID" value="KAK9799713.1"/>
    <property type="molecule type" value="Genomic_DNA"/>
</dbReference>
<name>A0AAW1NYH9_9CHLO</name>
<keyword evidence="2" id="KW-1133">Transmembrane helix</keyword>
<evidence type="ECO:0000256" key="1">
    <source>
        <dbReference type="SAM" id="MobiDB-lite"/>
    </source>
</evidence>
<feature type="region of interest" description="Disordered" evidence="1">
    <location>
        <begin position="288"/>
        <end position="329"/>
    </location>
</feature>